<organism evidence="2 3">
    <name type="scientific">Abyssalbus ytuae</name>
    <dbReference type="NCBI Taxonomy" id="2926907"/>
    <lineage>
        <taxon>Bacteria</taxon>
        <taxon>Pseudomonadati</taxon>
        <taxon>Bacteroidota</taxon>
        <taxon>Flavobacteriia</taxon>
        <taxon>Flavobacteriales</taxon>
        <taxon>Flavobacteriaceae</taxon>
        <taxon>Abyssalbus</taxon>
    </lineage>
</organism>
<evidence type="ECO:0000313" key="2">
    <source>
        <dbReference type="EMBL" id="UOB18286.1"/>
    </source>
</evidence>
<dbReference type="AlphaFoldDB" id="A0A9E6ZWW2"/>
<evidence type="ECO:0000256" key="1">
    <source>
        <dbReference type="SAM" id="SignalP"/>
    </source>
</evidence>
<feature type="signal peptide" evidence="1">
    <location>
        <begin position="1"/>
        <end position="18"/>
    </location>
</feature>
<keyword evidence="3" id="KW-1185">Reference proteome</keyword>
<name>A0A9E6ZWW2_9FLAO</name>
<keyword evidence="1" id="KW-0732">Signal</keyword>
<protein>
    <submittedName>
        <fullName evidence="2">Uncharacterized protein</fullName>
    </submittedName>
</protein>
<proteinExistence type="predicted"/>
<dbReference type="RefSeq" id="WP_255844393.1">
    <property type="nucleotide sequence ID" value="NZ_CP094358.1"/>
</dbReference>
<accession>A0A9E6ZWW2</accession>
<feature type="chain" id="PRO_5038696175" evidence="1">
    <location>
        <begin position="19"/>
        <end position="232"/>
    </location>
</feature>
<sequence>MKKVVTLIILLTFLSSYAQKSDKIKFDYTATFVVKSKKNGYDTLNISVGQNGKYLYSEIPSLGKSFLKQVFKGRAQDNMESSPKFLLNTSTGRVIVSIQTGVSNFYMDLNIKDFAPGSPFGKENMNLLSEQTDKKINVLGEDVYLYRIFPEANQDDILLVGLSKKTDFQTTKHIGGFFKFLLDQSKSNTEFSINIPDGLVIYVESKGEEKMRCINIDHTKKTVSFNFNFNVE</sequence>
<dbReference type="KEGG" id="fbm:MQE35_03105"/>
<reference evidence="2" key="1">
    <citation type="submission" date="2022-03" db="EMBL/GenBank/DDBJ databases">
        <title>Description of Abyssus ytuae gen. nov., sp. nov., a novel member of the family Flavobacteriaceae isolated from the sediment of Mariana Trench.</title>
        <authorList>
            <person name="Zhang J."/>
            <person name="Xu X."/>
        </authorList>
    </citation>
    <scope>NUCLEOTIDE SEQUENCE</scope>
    <source>
        <strain evidence="2">MT3330</strain>
    </source>
</reference>
<evidence type="ECO:0000313" key="3">
    <source>
        <dbReference type="Proteomes" id="UP000831290"/>
    </source>
</evidence>
<dbReference type="EMBL" id="CP094358">
    <property type="protein sequence ID" value="UOB18286.1"/>
    <property type="molecule type" value="Genomic_DNA"/>
</dbReference>
<dbReference type="Proteomes" id="UP000831290">
    <property type="component" value="Chromosome"/>
</dbReference>
<gene>
    <name evidence="2" type="ORF">MQE35_03105</name>
</gene>